<protein>
    <submittedName>
        <fullName evidence="1">Uncharacterized protein</fullName>
    </submittedName>
</protein>
<keyword evidence="2" id="KW-1185">Reference proteome</keyword>
<dbReference type="Proteomes" id="UP000187283">
    <property type="component" value="Unassembled WGS sequence"/>
</dbReference>
<dbReference type="AlphaFoldDB" id="A0A1R1YAV2"/>
<proteinExistence type="predicted"/>
<accession>A0A1R1YAV2</accession>
<name>A0A1R1YAV2_9FUNG</name>
<sequence length="245" mass="27581">MVKELICEKERNAEPDDPYATTRIPLTNLAIYTKLIKALPSIEEYFFRKILTKEERKETIHSFTQSSSMNYLSPPLNDSASAVVKKADTTLHRIQVSLDHATCSIGYYTNLIIQESPKVNEIDPHILFNSNMRVLMSDIASTVTQGRLENLHKGMELPAPSNYARDQRSDQGFANSFAGAAAPHKAPLLVIASRYSVQKDGTNGKGFYVGFTTKTLHIPQLTRPPPLISNHGVTRRRWKPHLMLF</sequence>
<dbReference type="OrthoDB" id="5545891at2759"/>
<organism evidence="1 2">
    <name type="scientific">Smittium culicis</name>
    <dbReference type="NCBI Taxonomy" id="133412"/>
    <lineage>
        <taxon>Eukaryota</taxon>
        <taxon>Fungi</taxon>
        <taxon>Fungi incertae sedis</taxon>
        <taxon>Zoopagomycota</taxon>
        <taxon>Kickxellomycotina</taxon>
        <taxon>Harpellomycetes</taxon>
        <taxon>Harpellales</taxon>
        <taxon>Legeriomycetaceae</taxon>
        <taxon>Smittium</taxon>
    </lineage>
</organism>
<comment type="caution">
    <text evidence="1">The sequence shown here is derived from an EMBL/GenBank/DDBJ whole genome shotgun (WGS) entry which is preliminary data.</text>
</comment>
<dbReference type="EMBL" id="LSSN01000418">
    <property type="protein sequence ID" value="OMJ24042.1"/>
    <property type="molecule type" value="Genomic_DNA"/>
</dbReference>
<gene>
    <name evidence="1" type="ORF">AYI70_g1851</name>
</gene>
<reference evidence="1 2" key="1">
    <citation type="submission" date="2017-01" db="EMBL/GenBank/DDBJ databases">
        <authorList>
            <person name="Mah S.A."/>
            <person name="Swanson W.J."/>
            <person name="Moy G.W."/>
            <person name="Vacquier V.D."/>
        </authorList>
    </citation>
    <scope>NUCLEOTIDE SEQUENCE [LARGE SCALE GENOMIC DNA]</scope>
    <source>
        <strain evidence="1 2">GSMNP</strain>
    </source>
</reference>
<evidence type="ECO:0000313" key="1">
    <source>
        <dbReference type="EMBL" id="OMJ24042.1"/>
    </source>
</evidence>
<evidence type="ECO:0000313" key="2">
    <source>
        <dbReference type="Proteomes" id="UP000187283"/>
    </source>
</evidence>